<dbReference type="Proteomes" id="UP000137095">
    <property type="component" value="Segment"/>
</dbReference>
<feature type="compositionally biased region" description="Basic and acidic residues" evidence="6">
    <location>
        <begin position="316"/>
        <end position="328"/>
    </location>
</feature>
<protein>
    <recommendedName>
        <fullName evidence="2">DNA polymerase processivity factor</fullName>
    </recommendedName>
    <alternativeName>
        <fullName evidence="5">Polymerase accessory protein</fullName>
    </alternativeName>
</protein>
<organismHost>
    <name type="scientific">Tupaia belangeri</name>
    <name type="common">Common tree shrew</name>
    <name type="synonym">Tupaia glis belangeri</name>
    <dbReference type="NCBI Taxonomy" id="37347"/>
</organismHost>
<feature type="compositionally biased region" description="Polar residues" evidence="6">
    <location>
        <begin position="289"/>
        <end position="299"/>
    </location>
</feature>
<evidence type="ECO:0000256" key="4">
    <source>
        <dbReference type="ARBA" id="ARBA00023125"/>
    </source>
</evidence>
<dbReference type="InterPro" id="IPR004997">
    <property type="entry name" value="Herpes_PAP"/>
</dbReference>
<evidence type="ECO:0000256" key="6">
    <source>
        <dbReference type="SAM" id="MobiDB-lite"/>
    </source>
</evidence>
<name>Q91TP5_TUHV1</name>
<comment type="similarity">
    <text evidence="1">Belongs to the herpesviridae polymerase accessory protein family.</text>
</comment>
<dbReference type="GO" id="GO:0019079">
    <property type="term" value="P:viral genome replication"/>
    <property type="evidence" value="ECO:0007669"/>
    <property type="project" value="InterPro"/>
</dbReference>
<feature type="region of interest" description="Disordered" evidence="6">
    <location>
        <begin position="349"/>
        <end position="382"/>
    </location>
</feature>
<evidence type="ECO:0000256" key="2">
    <source>
        <dbReference type="ARBA" id="ARBA00015068"/>
    </source>
</evidence>
<accession>Q91TP5</accession>
<dbReference type="GO" id="GO:0003677">
    <property type="term" value="F:DNA binding"/>
    <property type="evidence" value="ECO:0007669"/>
    <property type="project" value="UniProtKB-KW"/>
</dbReference>
<dbReference type="SUPFAM" id="SSF55979">
    <property type="entry name" value="DNA clamp"/>
    <property type="match status" value="2"/>
</dbReference>
<dbReference type="RefSeq" id="NP_116397.1">
    <property type="nucleotide sequence ID" value="NC_002794.1"/>
</dbReference>
<dbReference type="Gene3D" id="3.70.10.10">
    <property type="match status" value="1"/>
</dbReference>
<reference evidence="7 8" key="1">
    <citation type="journal article" date="2001" name="J. Virol.">
        <title>Analysis and characterization of the complete genome of tupaia (tree shrew) herpesvirus.</title>
        <authorList>
            <person name="Bahr U."/>
            <person name="Darai G."/>
        </authorList>
    </citation>
    <scope>NUCLEOTIDE SEQUENCE [LARGE SCALE GENOMIC DNA]</scope>
    <source>
        <strain evidence="7">2</strain>
    </source>
</reference>
<dbReference type="OrthoDB" id="6900at10239"/>
<dbReference type="KEGG" id="vg:921198"/>
<evidence type="ECO:0000256" key="5">
    <source>
        <dbReference type="ARBA" id="ARBA00032287"/>
    </source>
</evidence>
<keyword evidence="8" id="KW-1185">Reference proteome</keyword>
<evidence type="ECO:0000313" key="8">
    <source>
        <dbReference type="Proteomes" id="UP000137095"/>
    </source>
</evidence>
<keyword evidence="3" id="KW-0235">DNA replication</keyword>
<evidence type="ECO:0000256" key="1">
    <source>
        <dbReference type="ARBA" id="ARBA00010709"/>
    </source>
</evidence>
<organism evidence="7 8">
    <name type="scientific">Tupaiid herpesvirus 1 (strain 1)</name>
    <name type="common">TuHV-1</name>
    <name type="synonym">Herpesvirus tupaia (strain 1)</name>
    <dbReference type="NCBI Taxonomy" id="10397"/>
    <lineage>
        <taxon>Viruses</taxon>
        <taxon>Duplodnaviria</taxon>
        <taxon>Heunggongvirae</taxon>
        <taxon>Peploviricota</taxon>
        <taxon>Herviviricetes</taxon>
        <taxon>Herpesvirales</taxon>
        <taxon>Orthoherpesviridae</taxon>
        <taxon>Betaherpesvirinae</taxon>
        <taxon>Quwivirus</taxon>
        <taxon>Quwivirus tupaiidbeta1</taxon>
    </lineage>
</organism>
<evidence type="ECO:0000256" key="3">
    <source>
        <dbReference type="ARBA" id="ARBA00022705"/>
    </source>
</evidence>
<sequence length="382" mass="42331">MESRRPRDKEPPTLALRLKPYKAAIQQLRSIVRVLKDNATVSFLPAPAMVLQTVRPHCVSKITFNSTCLYITDRSFQPKTINNAVPLLGNFLYLTSNRDLTKFYVQDTCDLSATICMAAADFTMEFSSACVHGQELVRETGESSVRVDLDFSVVLELLKWIAPHVRAKRHPKRSAAAVTTAQILVHANPPTIKFVLLGSSELEFTATSRVSFHEVKNVRMTVQLKNFHLALTNCAVTKLACVVRVISDHEALLCVSSKNSMFSVENFLTEEPFARAEPERATAHRQPLAVSNSVESNNDAEPVEAPPKKAHVANRNKGDGGEHGRENKYEQHKITNYLVAKTAVAANERGGSGFFGDAKEESDSEESVTFEFVSNPKKQKCA</sequence>
<dbReference type="EMBL" id="AF281817">
    <property type="protein sequence ID" value="AAK57092.1"/>
    <property type="molecule type" value="Genomic_DNA"/>
</dbReference>
<evidence type="ECO:0000313" key="7">
    <source>
        <dbReference type="EMBL" id="AAK57092.1"/>
    </source>
</evidence>
<proteinExistence type="inferred from homology"/>
<dbReference type="Pfam" id="PF03325">
    <property type="entry name" value="Herpes_PAP"/>
    <property type="match status" value="1"/>
</dbReference>
<feature type="region of interest" description="Disordered" evidence="6">
    <location>
        <begin position="278"/>
        <end position="328"/>
    </location>
</feature>
<dbReference type="GO" id="GO:0006260">
    <property type="term" value="P:DNA replication"/>
    <property type="evidence" value="ECO:0007669"/>
    <property type="project" value="UniProtKB-KW"/>
</dbReference>
<dbReference type="GO" id="GO:0030337">
    <property type="term" value="F:DNA polymerase processivity factor activity"/>
    <property type="evidence" value="ECO:0007669"/>
    <property type="project" value="InterPro"/>
</dbReference>
<dbReference type="InterPro" id="IPR046938">
    <property type="entry name" value="DNA_clamp_sf"/>
</dbReference>
<dbReference type="GeneID" id="921198"/>
<keyword evidence="4" id="KW-0238">DNA-binding</keyword>